<organism evidence="1 2">
    <name type="scientific">Acaulospora colombiana</name>
    <dbReference type="NCBI Taxonomy" id="27376"/>
    <lineage>
        <taxon>Eukaryota</taxon>
        <taxon>Fungi</taxon>
        <taxon>Fungi incertae sedis</taxon>
        <taxon>Mucoromycota</taxon>
        <taxon>Glomeromycotina</taxon>
        <taxon>Glomeromycetes</taxon>
        <taxon>Diversisporales</taxon>
        <taxon>Acaulosporaceae</taxon>
        <taxon>Acaulospora</taxon>
    </lineage>
</organism>
<sequence>MLAGAVFSVGKLWLYFGAYHNIMEFFIVAALMHKSGVSYVRSFIVILVYAVFVSTTVSQLEWYWDDFFFKFQGMIFDFTLPIYYFILMRQEKEEQEAPVGEGSPLLGGPEPRPRAAIYLLLASVIHLIGNMTNVIDNNSTIA</sequence>
<evidence type="ECO:0000313" key="2">
    <source>
        <dbReference type="Proteomes" id="UP000789525"/>
    </source>
</evidence>
<accession>A0ACA9LBQ6</accession>
<name>A0ACA9LBQ6_9GLOM</name>
<comment type="caution">
    <text evidence="1">The sequence shown here is derived from an EMBL/GenBank/DDBJ whole genome shotgun (WGS) entry which is preliminary data.</text>
</comment>
<dbReference type="Proteomes" id="UP000789525">
    <property type="component" value="Unassembled WGS sequence"/>
</dbReference>
<protein>
    <submittedName>
        <fullName evidence="1">17229_t:CDS:1</fullName>
    </submittedName>
</protein>
<keyword evidence="2" id="KW-1185">Reference proteome</keyword>
<proteinExistence type="predicted"/>
<gene>
    <name evidence="1" type="ORF">ACOLOM_LOCUS3448</name>
</gene>
<evidence type="ECO:0000313" key="1">
    <source>
        <dbReference type="EMBL" id="CAG8516297.1"/>
    </source>
</evidence>
<reference evidence="1" key="1">
    <citation type="submission" date="2021-06" db="EMBL/GenBank/DDBJ databases">
        <authorList>
            <person name="Kallberg Y."/>
            <person name="Tangrot J."/>
            <person name="Rosling A."/>
        </authorList>
    </citation>
    <scope>NUCLEOTIDE SEQUENCE</scope>
    <source>
        <strain evidence="1">CL356</strain>
    </source>
</reference>
<dbReference type="EMBL" id="CAJVPT010005104">
    <property type="protein sequence ID" value="CAG8516297.1"/>
    <property type="molecule type" value="Genomic_DNA"/>
</dbReference>